<keyword evidence="2" id="KW-1185">Reference proteome</keyword>
<dbReference type="RefSeq" id="XP_018289893.1">
    <property type="nucleotide sequence ID" value="XM_018436159.1"/>
</dbReference>
<organism evidence="1 2">
    <name type="scientific">Phycomyces blakesleeanus (strain ATCC 8743b / DSM 1359 / FGSC 10004 / NBRC 33097 / NRRL 1555)</name>
    <dbReference type="NCBI Taxonomy" id="763407"/>
    <lineage>
        <taxon>Eukaryota</taxon>
        <taxon>Fungi</taxon>
        <taxon>Fungi incertae sedis</taxon>
        <taxon>Mucoromycota</taxon>
        <taxon>Mucoromycotina</taxon>
        <taxon>Mucoromycetes</taxon>
        <taxon>Mucorales</taxon>
        <taxon>Phycomycetaceae</taxon>
        <taxon>Phycomyces</taxon>
    </lineage>
</organism>
<evidence type="ECO:0000313" key="2">
    <source>
        <dbReference type="Proteomes" id="UP000077315"/>
    </source>
</evidence>
<sequence>MSALLRERNKLTSITFLQVTPSSANQMSNLQNKKAKRERFIPRYLGKLFYTFAVNVNAREYPLPYRRVGVPRSKHKIVSSSYVYLPGNTLFRIVELGCPNAYVLLIFGPFLAVSLKQSLNEVSFCNLIQLFGCPSAKHLMQFILPARFALNFVTNDNSSFLFSLVNNNGSRIYKKIELWRYIVWLKVLELLKQTFVCGANGINMVSQA</sequence>
<dbReference type="EMBL" id="KV440984">
    <property type="protein sequence ID" value="OAD71853.1"/>
    <property type="molecule type" value="Genomic_DNA"/>
</dbReference>
<dbReference type="InParanoid" id="A0A162U2N9"/>
<protein>
    <submittedName>
        <fullName evidence="1">Uncharacterized protein</fullName>
    </submittedName>
</protein>
<dbReference type="VEuPathDB" id="FungiDB:PHYBLDRAFT_169770"/>
<accession>A0A162U2N9</accession>
<dbReference type="Proteomes" id="UP000077315">
    <property type="component" value="Unassembled WGS sequence"/>
</dbReference>
<reference evidence="2" key="1">
    <citation type="submission" date="2015-06" db="EMBL/GenBank/DDBJ databases">
        <title>Expansion of signal transduction pathways in fungi by whole-genome duplication.</title>
        <authorList>
            <consortium name="DOE Joint Genome Institute"/>
            <person name="Corrochano L.M."/>
            <person name="Kuo A."/>
            <person name="Marcet-Houben M."/>
            <person name="Polaino S."/>
            <person name="Salamov A."/>
            <person name="Villalobos J.M."/>
            <person name="Alvarez M.I."/>
            <person name="Avalos J."/>
            <person name="Benito E.P."/>
            <person name="Benoit I."/>
            <person name="Burger G."/>
            <person name="Camino L.P."/>
            <person name="Canovas D."/>
            <person name="Cerda-Olmedo E."/>
            <person name="Cheng J.-F."/>
            <person name="Dominguez A."/>
            <person name="Elias M."/>
            <person name="Eslava A.P."/>
            <person name="Glaser F."/>
            <person name="Grimwood J."/>
            <person name="Gutierrez G."/>
            <person name="Heitman J."/>
            <person name="Henrissat B."/>
            <person name="Iturriaga E.A."/>
            <person name="Lang B.F."/>
            <person name="Lavin J.L."/>
            <person name="Lee S."/>
            <person name="Li W."/>
            <person name="Lindquist E."/>
            <person name="Lopez-Garcia S."/>
            <person name="Luque E.M."/>
            <person name="Marcos A.T."/>
            <person name="Martin J."/>
            <person name="McCluskey K."/>
            <person name="Medina H.R."/>
            <person name="Miralles-Duran A."/>
            <person name="Miyazaki A."/>
            <person name="Munoz-Torres E."/>
            <person name="Oguiza J.A."/>
            <person name="Ohm R."/>
            <person name="Olmedo M."/>
            <person name="Orejas M."/>
            <person name="Ortiz-Castellanos L."/>
            <person name="Pisabarro A.G."/>
            <person name="Rodriguez-Romero J."/>
            <person name="Ruiz-Herrera J."/>
            <person name="Ruiz-Vazquez R."/>
            <person name="Sanz C."/>
            <person name="Schackwitz W."/>
            <person name="Schmutz J."/>
            <person name="Shahriari M."/>
            <person name="Shelest E."/>
            <person name="Silva-Franco F."/>
            <person name="Soanes D."/>
            <person name="Syed K."/>
            <person name="Tagua V.G."/>
            <person name="Talbot N.J."/>
            <person name="Thon M."/>
            <person name="De vries R.P."/>
            <person name="Wiebenga A."/>
            <person name="Yadav J.S."/>
            <person name="Braun E.L."/>
            <person name="Baker S."/>
            <person name="Garre V."/>
            <person name="Horwitz B."/>
            <person name="Torres-Martinez S."/>
            <person name="Idnurm A."/>
            <person name="Herrera-Estrella A."/>
            <person name="Gabaldon T."/>
            <person name="Grigoriev I.V."/>
        </authorList>
    </citation>
    <scope>NUCLEOTIDE SEQUENCE [LARGE SCALE GENOMIC DNA]</scope>
    <source>
        <strain evidence="2">NRRL 1555(-)</strain>
    </source>
</reference>
<proteinExistence type="predicted"/>
<name>A0A162U2N9_PHYB8</name>
<evidence type="ECO:0000313" key="1">
    <source>
        <dbReference type="EMBL" id="OAD71853.1"/>
    </source>
</evidence>
<dbReference type="AlphaFoldDB" id="A0A162U2N9"/>
<dbReference type="GeneID" id="28997065"/>
<gene>
    <name evidence="1" type="ORF">PHYBLDRAFT_169770</name>
</gene>